<proteinExistence type="predicted"/>
<keyword evidence="3" id="KW-1185">Reference proteome</keyword>
<reference evidence="2" key="1">
    <citation type="submission" date="2022-12" db="EMBL/GenBank/DDBJ databases">
        <authorList>
            <person name="Webb A."/>
        </authorList>
    </citation>
    <scope>NUCLEOTIDE SEQUENCE</scope>
    <source>
        <strain evidence="2">Pd1</strain>
    </source>
</reference>
<evidence type="ECO:0000313" key="2">
    <source>
        <dbReference type="EMBL" id="CAI5714187.1"/>
    </source>
</evidence>
<feature type="compositionally biased region" description="Polar residues" evidence="1">
    <location>
        <begin position="92"/>
        <end position="103"/>
    </location>
</feature>
<dbReference type="EMBL" id="CANTFM010000178">
    <property type="protein sequence ID" value="CAI5714187.1"/>
    <property type="molecule type" value="Genomic_DNA"/>
</dbReference>
<accession>A0AAV0T6L4</accession>
<dbReference type="AlphaFoldDB" id="A0AAV0T6L4"/>
<sequence length="188" mass="21237">MATGFSSRFGTAVKHSDKEPMDNIQYNSSDDGSPLRGDVRCNPLTKPMSGHSSNNTTDFLQRVTCYTTEATRAEKRAPTMQKKPMKKIFGSLSRNHSSWTSKRSTGKKWYSDSDEEEEEELTVKKMSVKNEVKSYQDEGRDSELDLHTAGSTVEPHERNSDESALIPAQQLRPEFQSTNGRPKRKSEL</sequence>
<feature type="region of interest" description="Disordered" evidence="1">
    <location>
        <begin position="74"/>
        <end position="188"/>
    </location>
</feature>
<organism evidence="2 3">
    <name type="scientific">Peronospora destructor</name>
    <dbReference type="NCBI Taxonomy" id="86335"/>
    <lineage>
        <taxon>Eukaryota</taxon>
        <taxon>Sar</taxon>
        <taxon>Stramenopiles</taxon>
        <taxon>Oomycota</taxon>
        <taxon>Peronosporomycetes</taxon>
        <taxon>Peronosporales</taxon>
        <taxon>Peronosporaceae</taxon>
        <taxon>Peronospora</taxon>
    </lineage>
</organism>
<protein>
    <submittedName>
        <fullName evidence="2">Uncharacterized protein</fullName>
    </submittedName>
</protein>
<name>A0AAV0T6L4_9STRA</name>
<gene>
    <name evidence="2" type="ORF">PDE001_LOCUS1097</name>
</gene>
<evidence type="ECO:0000256" key="1">
    <source>
        <dbReference type="SAM" id="MobiDB-lite"/>
    </source>
</evidence>
<feature type="compositionally biased region" description="Basic and acidic residues" evidence="1">
    <location>
        <begin position="128"/>
        <end position="146"/>
    </location>
</feature>
<evidence type="ECO:0000313" key="3">
    <source>
        <dbReference type="Proteomes" id="UP001162029"/>
    </source>
</evidence>
<dbReference type="Proteomes" id="UP001162029">
    <property type="component" value="Unassembled WGS sequence"/>
</dbReference>
<feature type="region of interest" description="Disordered" evidence="1">
    <location>
        <begin position="1"/>
        <end position="56"/>
    </location>
</feature>
<comment type="caution">
    <text evidence="2">The sequence shown here is derived from an EMBL/GenBank/DDBJ whole genome shotgun (WGS) entry which is preliminary data.</text>
</comment>